<dbReference type="PANTHER" id="PTHR34403">
    <property type="entry name" value="TOL-PAL SYSTEM PROTEIN TOLA"/>
    <property type="match status" value="1"/>
</dbReference>
<keyword evidence="3" id="KW-0732">Signal</keyword>
<feature type="transmembrane region" description="Helical" evidence="2">
    <location>
        <begin position="388"/>
        <end position="412"/>
    </location>
</feature>
<dbReference type="PATRIC" id="fig|883067.3.peg.508"/>
<accession>S2VKE9</accession>
<dbReference type="InterPro" id="IPR032675">
    <property type="entry name" value="LRR_dom_sf"/>
</dbReference>
<evidence type="ECO:0000256" key="2">
    <source>
        <dbReference type="SAM" id="Phobius"/>
    </source>
</evidence>
<evidence type="ECO:0000313" key="4">
    <source>
        <dbReference type="EMBL" id="EPD27938.1"/>
    </source>
</evidence>
<proteinExistence type="predicted"/>
<evidence type="ECO:0000256" key="1">
    <source>
        <dbReference type="SAM" id="MobiDB-lite"/>
    </source>
</evidence>
<reference evidence="4 5" key="1">
    <citation type="submission" date="2013-05" db="EMBL/GenBank/DDBJ databases">
        <title>The Genome Sequence of Actinobaculum schaalii FB123-CNA2.</title>
        <authorList>
            <consortium name="The Broad Institute Genomics Platform"/>
            <person name="Earl A."/>
            <person name="Ward D."/>
            <person name="Feldgarden M."/>
            <person name="Gevers D."/>
            <person name="Saerens B."/>
            <person name="Vaneechoutte M."/>
            <person name="Walker B."/>
            <person name="Young S."/>
            <person name="Zeng Q."/>
            <person name="Gargeya S."/>
            <person name="Fitzgerald M."/>
            <person name="Haas B."/>
            <person name="Abouelleil A."/>
            <person name="Allen A.W."/>
            <person name="Alvarado L."/>
            <person name="Arachchi H.M."/>
            <person name="Berlin A.M."/>
            <person name="Chapman S.B."/>
            <person name="Gainer-Dewar J."/>
            <person name="Goldberg J."/>
            <person name="Griggs A."/>
            <person name="Gujja S."/>
            <person name="Hansen M."/>
            <person name="Howarth C."/>
            <person name="Imamovic A."/>
            <person name="Ireland A."/>
            <person name="Larimer J."/>
            <person name="McCowan C."/>
            <person name="Murphy C."/>
            <person name="Pearson M."/>
            <person name="Poon T.W."/>
            <person name="Priest M."/>
            <person name="Roberts A."/>
            <person name="Saif S."/>
            <person name="Shea T."/>
            <person name="Sisk P."/>
            <person name="Sykes S."/>
            <person name="Wortman J."/>
            <person name="Nusbaum C."/>
            <person name="Birren B."/>
        </authorList>
    </citation>
    <scope>NUCLEOTIDE SEQUENCE [LARGE SCALE GENOMIC DNA]</scope>
    <source>
        <strain evidence="4 5">FB123-CNA-2</strain>
    </source>
</reference>
<dbReference type="PANTHER" id="PTHR34403:SF14">
    <property type="entry name" value="OS05G0225800 PROTEIN"/>
    <property type="match status" value="1"/>
</dbReference>
<feature type="compositionally biased region" description="Pro residues" evidence="1">
    <location>
        <begin position="284"/>
        <end position="350"/>
    </location>
</feature>
<feature type="region of interest" description="Disordered" evidence="1">
    <location>
        <begin position="282"/>
        <end position="389"/>
    </location>
</feature>
<dbReference type="InterPro" id="IPR026906">
    <property type="entry name" value="LRR_5"/>
</dbReference>
<evidence type="ECO:0000313" key="5">
    <source>
        <dbReference type="Proteomes" id="UP000014393"/>
    </source>
</evidence>
<evidence type="ECO:0000256" key="3">
    <source>
        <dbReference type="SAM" id="SignalP"/>
    </source>
</evidence>
<dbReference type="Pfam" id="PF13306">
    <property type="entry name" value="LRR_5"/>
    <property type="match status" value="1"/>
</dbReference>
<protein>
    <submittedName>
        <fullName evidence="4">Uncharacterized protein</fullName>
    </submittedName>
</protein>
<keyword evidence="2" id="KW-0812">Transmembrane</keyword>
<dbReference type="RefSeq" id="WP_016442140.1">
    <property type="nucleotide sequence ID" value="NZ_KE150262.1"/>
</dbReference>
<dbReference type="eggNOG" id="COG0810">
    <property type="taxonomic scope" value="Bacteria"/>
</dbReference>
<feature type="signal peptide" evidence="3">
    <location>
        <begin position="1"/>
        <end position="29"/>
    </location>
</feature>
<dbReference type="Proteomes" id="UP000014393">
    <property type="component" value="Unassembled WGS sequence"/>
</dbReference>
<keyword evidence="2" id="KW-1133">Transmembrane helix</keyword>
<dbReference type="HOGENOM" id="CLU_658308_0_0_11"/>
<feature type="compositionally biased region" description="Pro residues" evidence="1">
    <location>
        <begin position="356"/>
        <end position="370"/>
    </location>
</feature>
<gene>
    <name evidence="4" type="ORF">HMPREF9237_00500</name>
</gene>
<comment type="caution">
    <text evidence="4">The sequence shown here is derived from an EMBL/GenBank/DDBJ whole genome shotgun (WGS) entry which is preliminary data.</text>
</comment>
<keyword evidence="5" id="KW-1185">Reference proteome</keyword>
<feature type="chain" id="PRO_5004501398" evidence="3">
    <location>
        <begin position="30"/>
        <end position="417"/>
    </location>
</feature>
<sequence>MKKGIVGTVGALCTALMMGLAAMVPAATAAPAATWDAADFTIETEGATTTLRGLSDTGLQKITNLKHVVIPEGVTALTGPNGRTGNMHSKGITGITLPATLTEVSYGFLDRNAISAVEFPAGMQKIGPAAFQANALTEVTLPASITEVAWSAFQNNHISTVRLAGTYNNAVFPVVPGSSAGNSSPAFAQQELADATIPAHGTLTLARITDVNGDLSGRGLTWGAYYWDDGAAEPALTSSIVTFADGTVTGVAPGSTRVIMMANDTATGKPLYSAVVRVNVTEPAPEPEPQPVPDPEPVPDPDPQPAPDPIPDPNPQPAPDPIPDPNPQPQPQPDPVPQPEPNPQPKPADPTSPSQPQDPKPQPAPKPVPSPEANKPAPTPSKAPTRQLAHTGLAATVALAVMAVLLPTGYALRRRAK</sequence>
<dbReference type="InterPro" id="IPR050972">
    <property type="entry name" value="SDr-like"/>
</dbReference>
<keyword evidence="2" id="KW-0472">Membrane</keyword>
<dbReference type="OrthoDB" id="3267427at2"/>
<organism evidence="4 5">
    <name type="scientific">Actinotignum schaalii FB123-CNA-2</name>
    <dbReference type="NCBI Taxonomy" id="883067"/>
    <lineage>
        <taxon>Bacteria</taxon>
        <taxon>Bacillati</taxon>
        <taxon>Actinomycetota</taxon>
        <taxon>Actinomycetes</taxon>
        <taxon>Actinomycetales</taxon>
        <taxon>Actinomycetaceae</taxon>
        <taxon>Actinotignum</taxon>
    </lineage>
</organism>
<dbReference type="EMBL" id="AGWM01000004">
    <property type="protein sequence ID" value="EPD27938.1"/>
    <property type="molecule type" value="Genomic_DNA"/>
</dbReference>
<dbReference type="Gene3D" id="3.80.10.10">
    <property type="entry name" value="Ribonuclease Inhibitor"/>
    <property type="match status" value="1"/>
</dbReference>
<dbReference type="AlphaFoldDB" id="S2VKE9"/>
<name>S2VKE9_9ACTO</name>